<name>A0A9X1L2J6_9FLAO</name>
<comment type="caution">
    <text evidence="1">The sequence shown here is derived from an EMBL/GenBank/DDBJ whole genome shotgun (WGS) entry which is preliminary data.</text>
</comment>
<keyword evidence="2" id="KW-1185">Reference proteome</keyword>
<evidence type="ECO:0000313" key="2">
    <source>
        <dbReference type="Proteomes" id="UP001139199"/>
    </source>
</evidence>
<dbReference type="RefSeq" id="WP_226544328.1">
    <property type="nucleotide sequence ID" value="NZ_JAJAPW010000006.1"/>
</dbReference>
<reference evidence="1" key="1">
    <citation type="submission" date="2021-10" db="EMBL/GenBank/DDBJ databases">
        <title>Tamlana sargassums sp. nov., and Tamlana laminarinivorans sp. nov., two new bacteria isolated from the brown alga.</title>
        <authorList>
            <person name="Li J."/>
        </authorList>
    </citation>
    <scope>NUCLEOTIDE SEQUENCE</scope>
    <source>
        <strain evidence="1">PT2-4</strain>
    </source>
</reference>
<dbReference type="EMBL" id="JAJAPW010000006">
    <property type="protein sequence ID" value="MCB4799843.1"/>
    <property type="molecule type" value="Genomic_DNA"/>
</dbReference>
<evidence type="ECO:0000313" key="1">
    <source>
        <dbReference type="EMBL" id="MCB4799843.1"/>
    </source>
</evidence>
<accession>A0A9X1L2J6</accession>
<dbReference type="Proteomes" id="UP001139199">
    <property type="component" value="Unassembled WGS sequence"/>
</dbReference>
<organism evidence="1 2">
    <name type="scientific">Neotamlana laminarinivorans</name>
    <dbReference type="NCBI Taxonomy" id="2883124"/>
    <lineage>
        <taxon>Bacteria</taxon>
        <taxon>Pseudomonadati</taxon>
        <taxon>Bacteroidota</taxon>
        <taxon>Flavobacteriia</taxon>
        <taxon>Flavobacteriales</taxon>
        <taxon>Flavobacteriaceae</taxon>
        <taxon>Neotamlana</taxon>
    </lineage>
</organism>
<gene>
    <name evidence="1" type="ORF">LG649_13390</name>
</gene>
<dbReference type="AlphaFoldDB" id="A0A9X1L2J6"/>
<proteinExistence type="predicted"/>
<protein>
    <submittedName>
        <fullName evidence="1">Uncharacterized protein</fullName>
    </submittedName>
</protein>
<sequence>MHKLFLIICFLTVTLPSNKNTTNNIDPEFILRSKIASLLSVPDIHFKKDTKVTIKFELNEKNKINVQYVLPKDEKIVKYVNTRLNNKKLKTSLDRRIFTVSILLKKTEDNW</sequence>